<dbReference type="CDD" id="cd16376">
    <property type="entry name" value="Avd_like"/>
    <property type="match status" value="1"/>
</dbReference>
<keyword evidence="3" id="KW-1185">Reference proteome</keyword>
<dbReference type="InterPro" id="IPR036583">
    <property type="entry name" value="23S_rRNA_IVS_sf"/>
</dbReference>
<feature type="domain" description="bAvd-like" evidence="1">
    <location>
        <begin position="16"/>
        <end position="114"/>
    </location>
</feature>
<evidence type="ECO:0000313" key="3">
    <source>
        <dbReference type="Proteomes" id="UP000184192"/>
    </source>
</evidence>
<evidence type="ECO:0000259" key="1">
    <source>
        <dbReference type="Pfam" id="PF22296"/>
    </source>
</evidence>
<dbReference type="AlphaFoldDB" id="A0A1M6JWC8"/>
<name>A0A1M6JWC8_9BACE</name>
<protein>
    <submittedName>
        <fullName evidence="2">23S rRNA-intervening sequence protein</fullName>
    </submittedName>
</protein>
<dbReference type="eggNOG" id="ENOG5032VU6">
    <property type="taxonomic scope" value="Bacteria"/>
</dbReference>
<dbReference type="EMBL" id="FQZN01000032">
    <property type="protein sequence ID" value="SHJ50948.1"/>
    <property type="molecule type" value="Genomic_DNA"/>
</dbReference>
<dbReference type="Proteomes" id="UP000184192">
    <property type="component" value="Unassembled WGS sequence"/>
</dbReference>
<accession>A0A1M6JWC8</accession>
<organism evidence="2 3">
    <name type="scientific">Bacteroides stercorirosoris</name>
    <dbReference type="NCBI Taxonomy" id="871324"/>
    <lineage>
        <taxon>Bacteria</taxon>
        <taxon>Pseudomonadati</taxon>
        <taxon>Bacteroidota</taxon>
        <taxon>Bacteroidia</taxon>
        <taxon>Bacteroidales</taxon>
        <taxon>Bacteroidaceae</taxon>
        <taxon>Bacteroides</taxon>
    </lineage>
</organism>
<reference evidence="3" key="1">
    <citation type="submission" date="2016-11" db="EMBL/GenBank/DDBJ databases">
        <authorList>
            <person name="Varghese N."/>
            <person name="Submissions S."/>
        </authorList>
    </citation>
    <scope>NUCLEOTIDE SEQUENCE [LARGE SCALE GENOMIC DNA]</scope>
    <source>
        <strain evidence="3">DSM 26884</strain>
    </source>
</reference>
<proteinExistence type="predicted"/>
<sequence length="141" mass="16534">MIFFMALTEELPIYRATYQLLNLLIRATQDFPRFYKYSLGARMVDICLDMSMLLYKANSSYEKTEPLREFLAQFGMLQMLLRVCAEQKVIDTKKVAVFALEMEKIGKQATGWKQFPREILLCFIIGNGGLYHKNERKNKIE</sequence>
<gene>
    <name evidence="2" type="ORF">SAMN05444350_13248</name>
</gene>
<dbReference type="InterPro" id="IPR055360">
    <property type="entry name" value="bAvd"/>
</dbReference>
<dbReference type="Pfam" id="PF22296">
    <property type="entry name" value="bAvd"/>
    <property type="match status" value="1"/>
</dbReference>
<dbReference type="Gene3D" id="1.20.1440.60">
    <property type="entry name" value="23S rRNA-intervening sequence"/>
    <property type="match status" value="1"/>
</dbReference>
<evidence type="ECO:0000313" key="2">
    <source>
        <dbReference type="EMBL" id="SHJ50948.1"/>
    </source>
</evidence>